<organism evidence="1 2">
    <name type="scientific">Eumeta variegata</name>
    <name type="common">Bagworm moth</name>
    <name type="synonym">Eumeta japonica</name>
    <dbReference type="NCBI Taxonomy" id="151549"/>
    <lineage>
        <taxon>Eukaryota</taxon>
        <taxon>Metazoa</taxon>
        <taxon>Ecdysozoa</taxon>
        <taxon>Arthropoda</taxon>
        <taxon>Hexapoda</taxon>
        <taxon>Insecta</taxon>
        <taxon>Pterygota</taxon>
        <taxon>Neoptera</taxon>
        <taxon>Endopterygota</taxon>
        <taxon>Lepidoptera</taxon>
        <taxon>Glossata</taxon>
        <taxon>Ditrysia</taxon>
        <taxon>Tineoidea</taxon>
        <taxon>Psychidae</taxon>
        <taxon>Oiketicinae</taxon>
        <taxon>Eumeta</taxon>
    </lineage>
</organism>
<sequence length="137" mass="15528">MTRPMNFAADADTTFNNLYVLVTKIIRRHSGLSSSIFTACGPRKPRSRIGDETRYGAGAAGALDRPVVRVRFLDCTDPIQKKYIKTGGTVTPRQVNVFGIILISSQMEDYPYEIVKGRLERPTLKCYCIYYTRERLV</sequence>
<dbReference type="Proteomes" id="UP000299102">
    <property type="component" value="Unassembled WGS sequence"/>
</dbReference>
<dbReference type="AlphaFoldDB" id="A0A4C1YDZ8"/>
<name>A0A4C1YDZ8_EUMVA</name>
<dbReference type="EMBL" id="BGZK01001166">
    <property type="protein sequence ID" value="GBP73214.1"/>
    <property type="molecule type" value="Genomic_DNA"/>
</dbReference>
<comment type="caution">
    <text evidence="1">The sequence shown here is derived from an EMBL/GenBank/DDBJ whole genome shotgun (WGS) entry which is preliminary data.</text>
</comment>
<proteinExistence type="predicted"/>
<accession>A0A4C1YDZ8</accession>
<protein>
    <submittedName>
        <fullName evidence="1">Uncharacterized protein</fullName>
    </submittedName>
</protein>
<keyword evidence="2" id="KW-1185">Reference proteome</keyword>
<evidence type="ECO:0000313" key="2">
    <source>
        <dbReference type="Proteomes" id="UP000299102"/>
    </source>
</evidence>
<evidence type="ECO:0000313" key="1">
    <source>
        <dbReference type="EMBL" id="GBP73214.1"/>
    </source>
</evidence>
<gene>
    <name evidence="1" type="ORF">EVAR_100569_1</name>
</gene>
<reference evidence="1 2" key="1">
    <citation type="journal article" date="2019" name="Commun. Biol.">
        <title>The bagworm genome reveals a unique fibroin gene that provides high tensile strength.</title>
        <authorList>
            <person name="Kono N."/>
            <person name="Nakamura H."/>
            <person name="Ohtoshi R."/>
            <person name="Tomita M."/>
            <person name="Numata K."/>
            <person name="Arakawa K."/>
        </authorList>
    </citation>
    <scope>NUCLEOTIDE SEQUENCE [LARGE SCALE GENOMIC DNA]</scope>
</reference>